<dbReference type="AlphaFoldDB" id="A0A6U2D4A5"/>
<name>A0A6U2D4A5_HEMAN</name>
<evidence type="ECO:0000256" key="1">
    <source>
        <dbReference type="SAM" id="MobiDB-lite"/>
    </source>
</evidence>
<protein>
    <submittedName>
        <fullName evidence="2">Uncharacterized protein</fullName>
    </submittedName>
</protein>
<proteinExistence type="predicted"/>
<gene>
    <name evidence="2" type="ORF">HAND1043_LOCUS5744</name>
</gene>
<reference evidence="2" key="1">
    <citation type="submission" date="2021-01" db="EMBL/GenBank/DDBJ databases">
        <authorList>
            <person name="Corre E."/>
            <person name="Pelletier E."/>
            <person name="Niang G."/>
            <person name="Scheremetjew M."/>
            <person name="Finn R."/>
            <person name="Kale V."/>
            <person name="Holt S."/>
            <person name="Cochrane G."/>
            <person name="Meng A."/>
            <person name="Brown T."/>
            <person name="Cohen L."/>
        </authorList>
    </citation>
    <scope>NUCLEOTIDE SEQUENCE</scope>
    <source>
        <strain evidence="2">CCMP441</strain>
    </source>
</reference>
<sequence>MEKVAMRFFWTWGAKATETQAKEATEEEIISQMPSSHVATVSSAIDMPGTSTPPNSAARECYNKMVTTPSQLGKGGRYLDEKTLTWGEDTDRAHDLGALDENGESGRSLHRHRALPISSFSPPDSPTTTDPGQQALGHNTPAQLHGGHSPGHGLQGGASHTDNKASSPKWAA</sequence>
<evidence type="ECO:0000313" key="2">
    <source>
        <dbReference type="EMBL" id="CAD8739252.1"/>
    </source>
</evidence>
<dbReference type="EMBL" id="HBFK01009546">
    <property type="protein sequence ID" value="CAD8739252.1"/>
    <property type="molecule type" value="Transcribed_RNA"/>
</dbReference>
<feature type="region of interest" description="Disordered" evidence="1">
    <location>
        <begin position="88"/>
        <end position="172"/>
    </location>
</feature>
<accession>A0A6U2D4A5</accession>
<organism evidence="2">
    <name type="scientific">Hemiselmis andersenii</name>
    <name type="common">Cryptophyte alga</name>
    <dbReference type="NCBI Taxonomy" id="464988"/>
    <lineage>
        <taxon>Eukaryota</taxon>
        <taxon>Cryptophyceae</taxon>
        <taxon>Cryptomonadales</taxon>
        <taxon>Hemiselmidaceae</taxon>
        <taxon>Hemiselmis</taxon>
    </lineage>
</organism>
<feature type="compositionally biased region" description="Basic and acidic residues" evidence="1">
    <location>
        <begin position="88"/>
        <end position="97"/>
    </location>
</feature>
<feature type="compositionally biased region" description="Low complexity" evidence="1">
    <location>
        <begin position="118"/>
        <end position="131"/>
    </location>
</feature>